<keyword evidence="6" id="KW-0677">Repeat</keyword>
<dbReference type="Pfam" id="PF04675">
    <property type="entry name" value="DNA_ligase_A_N"/>
    <property type="match status" value="1"/>
</dbReference>
<evidence type="ECO:0000256" key="11">
    <source>
        <dbReference type="ARBA" id="ARBA00023172"/>
    </source>
</evidence>
<dbReference type="PANTHER" id="PTHR45997:SF1">
    <property type="entry name" value="DNA LIGASE 4"/>
    <property type="match status" value="1"/>
</dbReference>
<evidence type="ECO:0000259" key="17">
    <source>
        <dbReference type="PROSITE" id="PS50160"/>
    </source>
</evidence>
<dbReference type="Pfam" id="PF01068">
    <property type="entry name" value="DNA_ligase_A_M"/>
    <property type="match status" value="1"/>
</dbReference>
<dbReference type="InterPro" id="IPR012340">
    <property type="entry name" value="NA-bd_OB-fold"/>
</dbReference>
<keyword evidence="11 15" id="KW-0233">DNA recombination</keyword>
<keyword evidence="7 15" id="KW-0547">Nucleotide-binding</keyword>
<dbReference type="SUPFAM" id="SSF52113">
    <property type="entry name" value="BRCT domain"/>
    <property type="match status" value="1"/>
</dbReference>
<reference evidence="19 20" key="1">
    <citation type="submission" date="2024-05" db="EMBL/GenBank/DDBJ databases">
        <title>Long read based assembly of the Candida bracarensis genome reveals expanded adhesin content.</title>
        <authorList>
            <person name="Marcet-Houben M."/>
            <person name="Ksiezopolska E."/>
            <person name="Gabaldon T."/>
        </authorList>
    </citation>
    <scope>NUCLEOTIDE SEQUENCE [LARGE SCALE GENOMIC DNA]</scope>
    <source>
        <strain evidence="19 20">CBM6</strain>
    </source>
</reference>
<organism evidence="19 20">
    <name type="scientific">Nakaseomyces bracarensis</name>
    <dbReference type="NCBI Taxonomy" id="273131"/>
    <lineage>
        <taxon>Eukaryota</taxon>
        <taxon>Fungi</taxon>
        <taxon>Dikarya</taxon>
        <taxon>Ascomycota</taxon>
        <taxon>Saccharomycotina</taxon>
        <taxon>Saccharomycetes</taxon>
        <taxon>Saccharomycetales</taxon>
        <taxon>Saccharomycetaceae</taxon>
        <taxon>Nakaseomyces</taxon>
    </lineage>
</organism>
<keyword evidence="20" id="KW-1185">Reference proteome</keyword>
<dbReference type="EMBL" id="JBEVYD010000006">
    <property type="protein sequence ID" value="KAL3231686.1"/>
    <property type="molecule type" value="Genomic_DNA"/>
</dbReference>
<dbReference type="PANTHER" id="PTHR45997">
    <property type="entry name" value="DNA LIGASE 4"/>
    <property type="match status" value="1"/>
</dbReference>
<evidence type="ECO:0000256" key="10">
    <source>
        <dbReference type="ARBA" id="ARBA00022842"/>
    </source>
</evidence>
<evidence type="ECO:0000256" key="16">
    <source>
        <dbReference type="RuleBase" id="RU004196"/>
    </source>
</evidence>
<dbReference type="NCBIfam" id="TIGR00574">
    <property type="entry name" value="dnl1"/>
    <property type="match status" value="1"/>
</dbReference>
<comment type="subcellular location">
    <subcellularLocation>
        <location evidence="2">Nucleus</location>
    </subcellularLocation>
</comment>
<dbReference type="SUPFAM" id="SSF50249">
    <property type="entry name" value="Nucleic acid-binding proteins"/>
    <property type="match status" value="1"/>
</dbReference>
<dbReference type="InterPro" id="IPR016059">
    <property type="entry name" value="DNA_ligase_ATP-dep_CS"/>
</dbReference>
<proteinExistence type="inferred from homology"/>
<dbReference type="SUPFAM" id="SSF56091">
    <property type="entry name" value="DNA ligase/mRNA capping enzyme, catalytic domain"/>
    <property type="match status" value="1"/>
</dbReference>
<keyword evidence="5" id="KW-0479">Metal-binding</keyword>
<keyword evidence="10" id="KW-0460">Magnesium</keyword>
<evidence type="ECO:0000256" key="4">
    <source>
        <dbReference type="ARBA" id="ARBA00022598"/>
    </source>
</evidence>
<evidence type="ECO:0000256" key="6">
    <source>
        <dbReference type="ARBA" id="ARBA00022737"/>
    </source>
</evidence>
<comment type="cofactor">
    <cofactor evidence="1">
        <name>Mg(2+)</name>
        <dbReference type="ChEBI" id="CHEBI:18420"/>
    </cofactor>
</comment>
<dbReference type="CDD" id="cd07903">
    <property type="entry name" value="Adenylation_DNA_ligase_IV"/>
    <property type="match status" value="1"/>
</dbReference>
<keyword evidence="4 15" id="KW-0436">Ligase</keyword>
<dbReference type="PROSITE" id="PS50160">
    <property type="entry name" value="DNA_LIGASE_A3"/>
    <property type="match status" value="1"/>
</dbReference>
<gene>
    <name evidence="19" type="ORF">RNJ44_00221</name>
</gene>
<dbReference type="Gene3D" id="3.40.50.10190">
    <property type="entry name" value="BRCT domain"/>
    <property type="match status" value="2"/>
</dbReference>
<keyword evidence="12 15" id="KW-0234">DNA repair</keyword>
<dbReference type="Proteomes" id="UP001623330">
    <property type="component" value="Unassembled WGS sequence"/>
</dbReference>
<evidence type="ECO:0000256" key="14">
    <source>
        <dbReference type="ARBA" id="ARBA00034003"/>
    </source>
</evidence>
<dbReference type="Gene3D" id="1.10.3260.10">
    <property type="entry name" value="DNA ligase, ATP-dependent, N-terminal domain"/>
    <property type="match status" value="1"/>
</dbReference>
<evidence type="ECO:0000259" key="18">
    <source>
        <dbReference type="PROSITE" id="PS50172"/>
    </source>
</evidence>
<evidence type="ECO:0000256" key="15">
    <source>
        <dbReference type="RuleBase" id="RU000617"/>
    </source>
</evidence>
<dbReference type="InterPro" id="IPR036420">
    <property type="entry name" value="BRCT_dom_sf"/>
</dbReference>
<dbReference type="PROSITE" id="PS00333">
    <property type="entry name" value="DNA_LIGASE_A2"/>
    <property type="match status" value="1"/>
</dbReference>
<comment type="catalytic activity">
    <reaction evidence="14 15">
        <text>ATP + (deoxyribonucleotide)n-3'-hydroxyl + 5'-phospho-(deoxyribonucleotide)m = (deoxyribonucleotide)n+m + AMP + diphosphate.</text>
        <dbReference type="EC" id="6.5.1.1"/>
    </reaction>
</comment>
<dbReference type="Pfam" id="PF16589">
    <property type="entry name" value="BRCT_2"/>
    <property type="match status" value="1"/>
</dbReference>
<evidence type="ECO:0000313" key="20">
    <source>
        <dbReference type="Proteomes" id="UP001623330"/>
    </source>
</evidence>
<dbReference type="InterPro" id="IPR000977">
    <property type="entry name" value="DNA_ligase_ATP-dep"/>
</dbReference>
<evidence type="ECO:0000256" key="5">
    <source>
        <dbReference type="ARBA" id="ARBA00022723"/>
    </source>
</evidence>
<dbReference type="Gene3D" id="3.30.470.30">
    <property type="entry name" value="DNA ligase/mRNA capping enzyme"/>
    <property type="match status" value="1"/>
</dbReference>
<dbReference type="InterPro" id="IPR012308">
    <property type="entry name" value="DNA_ligase_ATP-dep_N"/>
</dbReference>
<name>A0ABR4NT97_9SACH</name>
<feature type="domain" description="ATP-dependent DNA ligase family profile" evidence="17">
    <location>
        <begin position="381"/>
        <end position="509"/>
    </location>
</feature>
<dbReference type="InterPro" id="IPR001357">
    <property type="entry name" value="BRCT_dom"/>
</dbReference>
<evidence type="ECO:0000256" key="12">
    <source>
        <dbReference type="ARBA" id="ARBA00023204"/>
    </source>
</evidence>
<protein>
    <recommendedName>
        <fullName evidence="15">DNA ligase</fullName>
        <ecNumber evidence="15">6.5.1.1</ecNumber>
    </recommendedName>
</protein>
<evidence type="ECO:0000256" key="7">
    <source>
        <dbReference type="ARBA" id="ARBA00022741"/>
    </source>
</evidence>
<evidence type="ECO:0000256" key="13">
    <source>
        <dbReference type="ARBA" id="ARBA00023242"/>
    </source>
</evidence>
<dbReference type="Gene3D" id="2.40.50.140">
    <property type="entry name" value="Nucleic acid-binding proteins"/>
    <property type="match status" value="1"/>
</dbReference>
<dbReference type="InterPro" id="IPR044125">
    <property type="entry name" value="Adenylation_DNA_ligase_IV"/>
</dbReference>
<dbReference type="InterPro" id="IPR012310">
    <property type="entry name" value="DNA_ligase_ATP-dep_cent"/>
</dbReference>
<dbReference type="PROSITE" id="PS00697">
    <property type="entry name" value="DNA_LIGASE_A1"/>
    <property type="match status" value="1"/>
</dbReference>
<dbReference type="CDD" id="cd07968">
    <property type="entry name" value="OBF_DNA_ligase_IV"/>
    <property type="match status" value="1"/>
</dbReference>
<keyword evidence="9 15" id="KW-0067">ATP-binding</keyword>
<evidence type="ECO:0000256" key="8">
    <source>
        <dbReference type="ARBA" id="ARBA00022763"/>
    </source>
</evidence>
<dbReference type="PROSITE" id="PS50172">
    <property type="entry name" value="BRCT"/>
    <property type="match status" value="2"/>
</dbReference>
<keyword evidence="8 15" id="KW-0227">DNA damage</keyword>
<evidence type="ECO:0000256" key="3">
    <source>
        <dbReference type="ARBA" id="ARBA00007572"/>
    </source>
</evidence>
<keyword evidence="13" id="KW-0539">Nucleus</keyword>
<sequence>MSDIADEVDDEDIGSQGPTNFAPSPEFLWLCQELFAKVDYVHFEKVNNLLNKPITARYFEIIDEFVKLWRVTVGNDFYPAVRLILPYRDRRIFNIKDYTLIKAICTYLKLPKNSNTEKHLINWKQDAGRSVKLSKYCVDEIKKRRSEPHVESGQRITIDELNQLLDKLTIERSSQGRSFKNLANSEIFKRCFETMTYLELQYFFDILLKNRPIGGHEHKLLNCWHPDAQDYLSVVSDLHTVTKRLWDPSKRLGNKDLKINIGMAFTPQLAKKVNVSYEKICKKLNYDFFIEEKMDGERIQLHYLNFGKEIKFFSRRATDYTYLYGDNMEAGTLAKYLKLQENVKDCVLDCEVVTYDSNNGYILPFGMVKSSAKNALSKDNISSKGFYPLLMVFDLLYLNGSSLIDLPYFERKKYLEAVLTQTPHRIEIIRSVRANNEDMIKKSLAKALSVGSEGVILKNYSCRYYIGSRNDDWIKIKPEYLEQFGENMDLVLMGRDPAKKDSLMLGLVDFGDENDNEPILLNSQSSDENSHHRKVKGFISLCIIANGISNDEYREIERKTKNQWNDSEKVPPPEYLKFGSKIPAQWIDPKKSLVLEIKARSLDNTETSKKKFAAGCTLFGGYCRQIRDDKDWTSCYTWREFSAAKLDRTWKPKGNDTVKKIIKKKRKKLTVLSSINSTLNQLNNIDFKSSIFEDLHFYVMTDYFDYKNKKRLKKTDIQRMIAINGGTLVQNIISTKYDKGRLRILSSKNTIECESLISRGYDIISPEWVVDCTRLSKLLKLEPKYAFDVSKHLMEISMKRVDDYGDSLEQDIDEYRLKYLLDTNIGRSRPTVDILEFDEELRNIPSFLFHGRNVYFVDQTNRSDDLKYRYLLYGGNIVTNFENSNLIVTKRRLRNENNEIRESISSSVLKQEHPPRIPDLVDEKWILDSISEHAQIAEDGYRIY</sequence>
<feature type="domain" description="BRCT" evidence="18">
    <location>
        <begin position="687"/>
        <end position="786"/>
    </location>
</feature>
<dbReference type="EC" id="6.5.1.1" evidence="15"/>
<evidence type="ECO:0000256" key="2">
    <source>
        <dbReference type="ARBA" id="ARBA00004123"/>
    </source>
</evidence>
<feature type="domain" description="BRCT" evidence="18">
    <location>
        <begin position="844"/>
        <end position="943"/>
    </location>
</feature>
<dbReference type="InterPro" id="IPR029710">
    <property type="entry name" value="LIG4"/>
</dbReference>
<comment type="caution">
    <text evidence="19">The sequence shown here is derived from an EMBL/GenBank/DDBJ whole genome shotgun (WGS) entry which is preliminary data.</text>
</comment>
<evidence type="ECO:0000313" key="19">
    <source>
        <dbReference type="EMBL" id="KAL3231686.1"/>
    </source>
</evidence>
<evidence type="ECO:0000256" key="9">
    <source>
        <dbReference type="ARBA" id="ARBA00022840"/>
    </source>
</evidence>
<accession>A0ABR4NT97</accession>
<dbReference type="InterPro" id="IPR036599">
    <property type="entry name" value="DNA_ligase_N_sf"/>
</dbReference>
<comment type="similarity">
    <text evidence="3 16">Belongs to the ATP-dependent DNA ligase family.</text>
</comment>
<evidence type="ECO:0000256" key="1">
    <source>
        <dbReference type="ARBA" id="ARBA00001946"/>
    </source>
</evidence>